<dbReference type="SUPFAM" id="SSF46785">
    <property type="entry name" value="Winged helix' DNA-binding domain"/>
    <property type="match status" value="1"/>
</dbReference>
<dbReference type="GO" id="GO:0003700">
    <property type="term" value="F:DNA-binding transcription factor activity"/>
    <property type="evidence" value="ECO:0007669"/>
    <property type="project" value="InterPro"/>
</dbReference>
<dbReference type="Gene3D" id="3.40.190.290">
    <property type="match status" value="1"/>
</dbReference>
<dbReference type="FunFam" id="1.10.10.10:FF:000001">
    <property type="entry name" value="LysR family transcriptional regulator"/>
    <property type="match status" value="1"/>
</dbReference>
<gene>
    <name evidence="6" type="ORF">J4H85_11325</name>
</gene>
<feature type="domain" description="HTH lysR-type" evidence="5">
    <location>
        <begin position="1"/>
        <end position="58"/>
    </location>
</feature>
<keyword evidence="7" id="KW-1185">Reference proteome</keyword>
<dbReference type="RefSeq" id="WP_208239685.1">
    <property type="nucleotide sequence ID" value="NZ_BAAAQU010000002.1"/>
</dbReference>
<evidence type="ECO:0000259" key="5">
    <source>
        <dbReference type="PROSITE" id="PS50931"/>
    </source>
</evidence>
<dbReference type="PANTHER" id="PTHR30346:SF30">
    <property type="entry name" value="SMALL NEUTRAL PROTEASE REGULATORY PROTEIN"/>
    <property type="match status" value="1"/>
</dbReference>
<evidence type="ECO:0000256" key="1">
    <source>
        <dbReference type="ARBA" id="ARBA00009437"/>
    </source>
</evidence>
<comment type="similarity">
    <text evidence="1">Belongs to the LysR transcriptional regulatory family.</text>
</comment>
<dbReference type="PROSITE" id="PS50931">
    <property type="entry name" value="HTH_LYSR"/>
    <property type="match status" value="1"/>
</dbReference>
<dbReference type="Pfam" id="PF03466">
    <property type="entry name" value="LysR_substrate"/>
    <property type="match status" value="1"/>
</dbReference>
<keyword evidence="3" id="KW-0238">DNA-binding</keyword>
<dbReference type="CDD" id="cd08436">
    <property type="entry name" value="PBP2_LTTR_like_3"/>
    <property type="match status" value="1"/>
</dbReference>
<evidence type="ECO:0000313" key="6">
    <source>
        <dbReference type="EMBL" id="MBO2990585.1"/>
    </source>
</evidence>
<dbReference type="InterPro" id="IPR036388">
    <property type="entry name" value="WH-like_DNA-bd_sf"/>
</dbReference>
<evidence type="ECO:0000256" key="4">
    <source>
        <dbReference type="ARBA" id="ARBA00023163"/>
    </source>
</evidence>
<reference evidence="6" key="1">
    <citation type="submission" date="2021-03" db="EMBL/GenBank/DDBJ databases">
        <title>Leucobacter chromiisoli sp. nov., isolated from chromium-containing soil of chemical plant.</title>
        <authorList>
            <person name="Xu Z."/>
        </authorList>
    </citation>
    <scope>NUCLEOTIDE SEQUENCE</scope>
    <source>
        <strain evidence="6">K 70/01</strain>
    </source>
</reference>
<protein>
    <submittedName>
        <fullName evidence="6">LysR family transcriptional regulator</fullName>
    </submittedName>
</protein>
<accession>A0A939TVA0</accession>
<sequence>MELQQMRYAVAIAEELSFTAAAARCHVVQSALSHQIAALERELEVSLFARSSRRVEVTPAGAAFVAAARASLEAADRAQVEAAAATGTVRGVLTIGMIPTVTTLDLPSALAAFRRAYPAVRVRVREGRSDEFMTAIAAHEMDAAVLGLAEQTPPRSVAWRELNRERLVAVLSEGHRHAGRRRLRLTDLAEDTFVDFPADAPGRAQSDIAFVQAGVRRDVAFEVMGIELMLDLVRRDLAVALLSPAVVPSGAGLRAVEVTDGPRRVEYLAWDDFNPSPAARTFLEMLPQ</sequence>
<dbReference type="EMBL" id="JAGFBF010000005">
    <property type="protein sequence ID" value="MBO2990585.1"/>
    <property type="molecule type" value="Genomic_DNA"/>
</dbReference>
<dbReference type="SUPFAM" id="SSF53850">
    <property type="entry name" value="Periplasmic binding protein-like II"/>
    <property type="match status" value="1"/>
</dbReference>
<name>A0A939TVA0_9MICO</name>
<dbReference type="GO" id="GO:0003677">
    <property type="term" value="F:DNA binding"/>
    <property type="evidence" value="ECO:0007669"/>
    <property type="project" value="UniProtKB-KW"/>
</dbReference>
<dbReference type="PANTHER" id="PTHR30346">
    <property type="entry name" value="TRANSCRIPTIONAL DUAL REGULATOR HCAR-RELATED"/>
    <property type="match status" value="1"/>
</dbReference>
<evidence type="ECO:0000313" key="7">
    <source>
        <dbReference type="Proteomes" id="UP000668403"/>
    </source>
</evidence>
<dbReference type="Gene3D" id="1.10.10.10">
    <property type="entry name" value="Winged helix-like DNA-binding domain superfamily/Winged helix DNA-binding domain"/>
    <property type="match status" value="1"/>
</dbReference>
<dbReference type="InterPro" id="IPR005119">
    <property type="entry name" value="LysR_subst-bd"/>
</dbReference>
<keyword evidence="4" id="KW-0804">Transcription</keyword>
<dbReference type="InterPro" id="IPR036390">
    <property type="entry name" value="WH_DNA-bd_sf"/>
</dbReference>
<dbReference type="InterPro" id="IPR000847">
    <property type="entry name" value="LysR_HTH_N"/>
</dbReference>
<organism evidence="6 7">
    <name type="scientific">Leucobacter tardus</name>
    <dbReference type="NCBI Taxonomy" id="501483"/>
    <lineage>
        <taxon>Bacteria</taxon>
        <taxon>Bacillati</taxon>
        <taxon>Actinomycetota</taxon>
        <taxon>Actinomycetes</taxon>
        <taxon>Micrococcales</taxon>
        <taxon>Microbacteriaceae</taxon>
        <taxon>Leucobacter</taxon>
    </lineage>
</organism>
<proteinExistence type="inferred from homology"/>
<keyword evidence="2" id="KW-0805">Transcription regulation</keyword>
<dbReference type="PRINTS" id="PR00039">
    <property type="entry name" value="HTHLYSR"/>
</dbReference>
<dbReference type="Proteomes" id="UP000668403">
    <property type="component" value="Unassembled WGS sequence"/>
</dbReference>
<evidence type="ECO:0000256" key="3">
    <source>
        <dbReference type="ARBA" id="ARBA00023125"/>
    </source>
</evidence>
<comment type="caution">
    <text evidence="6">The sequence shown here is derived from an EMBL/GenBank/DDBJ whole genome shotgun (WGS) entry which is preliminary data.</text>
</comment>
<evidence type="ECO:0000256" key="2">
    <source>
        <dbReference type="ARBA" id="ARBA00023015"/>
    </source>
</evidence>
<dbReference type="Pfam" id="PF00126">
    <property type="entry name" value="HTH_1"/>
    <property type="match status" value="1"/>
</dbReference>
<dbReference type="GO" id="GO:0032993">
    <property type="term" value="C:protein-DNA complex"/>
    <property type="evidence" value="ECO:0007669"/>
    <property type="project" value="TreeGrafter"/>
</dbReference>
<dbReference type="AlphaFoldDB" id="A0A939TVA0"/>